<dbReference type="AlphaFoldDB" id="A3KB84"/>
<dbReference type="EMBL" id="AAYA01000032">
    <property type="protein sequence ID" value="EBA05556.1"/>
    <property type="molecule type" value="Genomic_DNA"/>
</dbReference>
<dbReference type="InterPro" id="IPR028992">
    <property type="entry name" value="Hedgehog/Intein_dom"/>
</dbReference>
<name>A3KB84_SAGS3</name>
<evidence type="ECO:0000313" key="2">
    <source>
        <dbReference type="EMBL" id="EBA05556.1"/>
    </source>
</evidence>
<reference evidence="2 3" key="1">
    <citation type="submission" date="2006-06" db="EMBL/GenBank/DDBJ databases">
        <authorList>
            <person name="Moran M.A."/>
            <person name="Ferriera S."/>
            <person name="Johnson J."/>
            <person name="Kravitz S."/>
            <person name="Beeson K."/>
            <person name="Sutton G."/>
            <person name="Rogers Y.-H."/>
            <person name="Friedman R."/>
            <person name="Frazier M."/>
            <person name="Venter J.C."/>
        </authorList>
    </citation>
    <scope>NUCLEOTIDE SEQUENCE [LARGE SCALE GENOMIC DNA]</scope>
    <source>
        <strain evidence="2 3">E-37</strain>
    </source>
</reference>
<dbReference type="InterPro" id="IPR036844">
    <property type="entry name" value="Hint_dom_sf"/>
</dbReference>
<evidence type="ECO:0000313" key="3">
    <source>
        <dbReference type="Proteomes" id="UP000005713"/>
    </source>
</evidence>
<protein>
    <recommendedName>
        <fullName evidence="1">Hedgehog/Intein (Hint) domain-containing protein</fullName>
    </recommendedName>
</protein>
<feature type="domain" description="Hedgehog/Intein (Hint)" evidence="1">
    <location>
        <begin position="69"/>
        <end position="215"/>
    </location>
</feature>
<gene>
    <name evidence="2" type="ORF">SSE37_14394</name>
</gene>
<dbReference type="eggNOG" id="COG2931">
    <property type="taxonomic scope" value="Bacteria"/>
</dbReference>
<dbReference type="RefSeq" id="WP_005864254.1">
    <property type="nucleotide sequence ID" value="NZ_AAYA01000032.1"/>
</dbReference>
<keyword evidence="3" id="KW-1185">Reference proteome</keyword>
<dbReference type="Pfam" id="PF13403">
    <property type="entry name" value="Hint_2"/>
    <property type="match status" value="1"/>
</dbReference>
<evidence type="ECO:0000259" key="1">
    <source>
        <dbReference type="Pfam" id="PF13403"/>
    </source>
</evidence>
<dbReference type="SUPFAM" id="SSF51294">
    <property type="entry name" value="Hedgehog/intein (Hint) domain"/>
    <property type="match status" value="1"/>
</dbReference>
<dbReference type="Proteomes" id="UP000005713">
    <property type="component" value="Unassembled WGS sequence"/>
</dbReference>
<organism evidence="2 3">
    <name type="scientific">Sagittula stellata (strain ATCC 700073 / DSM 11524 / E-37)</name>
    <dbReference type="NCBI Taxonomy" id="388399"/>
    <lineage>
        <taxon>Bacteria</taxon>
        <taxon>Pseudomonadati</taxon>
        <taxon>Pseudomonadota</taxon>
        <taxon>Alphaproteobacteria</taxon>
        <taxon>Rhodobacterales</taxon>
        <taxon>Roseobacteraceae</taxon>
        <taxon>Sagittula</taxon>
    </lineage>
</organism>
<sequence length="261" mass="28440">MSSLHRGFSPATYAGTATIYPGHDADARPRRTGALMRKFEVAVLRPDLTVDFTQHVAPATPFFEECASAFARGTLIDTVRGPVAIEDLVPGDYIQTALGAEPITWIGSTTYVPGRRTEDTSLTHLTRVTADAMGFGNPPMDLLFGPAARMVVRHARLKTLLGQAAVLARVEEYTDGDRFLQISPAGTVQLYHLMVRRHTTLKVGGVEVETFHPGNSASQQLGEKTRALFMSMFPNFETLGDFGETCATRTAREVIEGLINT</sequence>
<accession>A3KB84</accession>
<comment type="caution">
    <text evidence="2">The sequence shown here is derived from an EMBL/GenBank/DDBJ whole genome shotgun (WGS) entry which is preliminary data.</text>
</comment>
<proteinExistence type="predicted"/>